<protein>
    <submittedName>
        <fullName evidence="1">Uncharacterized protein</fullName>
    </submittedName>
</protein>
<sequence>MPKIVTMSEFEQSKNKTKFSQYVDYVDRDEAKKNEHKEFQYDVYTHYMFDEQKSNSMFNDNSNYMSEDEIKYTKSKFNEAQKNNGIMWKDVISFDNESLKEAGIFDPECKYLDEQKMRQATRKAMQKFEKKEGLENNLVWSSSIHYNTDNIHVHVAAVEKDVTRERGKRKYSTIKEMKSSFANELFDMSGERTKINNFIRDRIVKGIKEQNEPDYDKQMKLQLKKIHEEIKDIPKKEWQYNNNIMKQARPEIDKFTLMYIKNNHGEEFDEFKQDLKKQSKLYKETYGDKSDYKKYEETKMNDLYSRAGNTVLKQIKSFNEEYNNIKFKEINKQDNKKPLNINPKVNNKMQIGYALNSTLYNTQRALRNDFQKERNINQYHYEFDKSYEKEE</sequence>
<accession>A0A6H0A0Z5</accession>
<dbReference type="InterPro" id="IPR048101">
    <property type="entry name" value="MobP2"/>
</dbReference>
<dbReference type="EMBL" id="MN909556">
    <property type="protein sequence ID" value="QIS31344.1"/>
    <property type="molecule type" value="Genomic_DNA"/>
</dbReference>
<dbReference type="RefSeq" id="WP_031884043.1">
    <property type="nucleotide sequence ID" value="NZ_CP054441.1"/>
</dbReference>
<dbReference type="InterPro" id="IPR041073">
    <property type="entry name" value="MobL"/>
</dbReference>
<proteinExistence type="predicted"/>
<dbReference type="Pfam" id="PF18555">
    <property type="entry name" value="MobL"/>
    <property type="match status" value="1"/>
</dbReference>
<name>A0A6H0A0Z5_STASA</name>
<dbReference type="NCBIfam" id="NF041498">
    <property type="entry name" value="MobP2"/>
    <property type="match status" value="1"/>
</dbReference>
<keyword evidence="1" id="KW-0614">Plasmid</keyword>
<dbReference type="AlphaFoldDB" id="A0A6H0A0Z5"/>
<organism evidence="1">
    <name type="scientific">Staphylococcus saprophyticus</name>
    <dbReference type="NCBI Taxonomy" id="29385"/>
    <lineage>
        <taxon>Bacteria</taxon>
        <taxon>Bacillati</taxon>
        <taxon>Bacillota</taxon>
        <taxon>Bacilli</taxon>
        <taxon>Bacillales</taxon>
        <taxon>Staphylococcaceae</taxon>
        <taxon>Staphylococcus</taxon>
    </lineage>
</organism>
<evidence type="ECO:0000313" key="1">
    <source>
        <dbReference type="EMBL" id="QIS31344.1"/>
    </source>
</evidence>
<geneLocation type="plasmid" evidence="1">
    <name>p1005578_vga</name>
</geneLocation>
<reference evidence="1" key="1">
    <citation type="submission" date="2020-01" db="EMBL/GenBank/DDBJ databases">
        <title>Characterization of a novel vga gene recovered from a Staphylococcus saprophyticus causing a community-acquired urinary tract infection: Report from SENTRY Antimicrobial Surveillance Program 2017.</title>
        <authorList>
            <person name="Deshpande L.M."/>
            <person name="Cantrell L."/>
            <person name="Romero J.R."/>
            <person name="Carvalhaes C."/>
            <person name="Sader H.S."/>
            <person name="Mendes R.E."/>
        </authorList>
    </citation>
    <scope>NUCLEOTIDE SEQUENCE</scope>
    <source>
        <strain evidence="1">1005578</strain>
        <plasmid evidence="1">p1005578_vga</plasmid>
    </source>
</reference>